<gene>
    <name evidence="2" type="ORF">PIB30_056295</name>
</gene>
<proteinExistence type="predicted"/>
<protein>
    <recommendedName>
        <fullName evidence="4">Transposase</fullName>
    </recommendedName>
</protein>
<organism evidence="2 3">
    <name type="scientific">Stylosanthes scabra</name>
    <dbReference type="NCBI Taxonomy" id="79078"/>
    <lineage>
        <taxon>Eukaryota</taxon>
        <taxon>Viridiplantae</taxon>
        <taxon>Streptophyta</taxon>
        <taxon>Embryophyta</taxon>
        <taxon>Tracheophyta</taxon>
        <taxon>Spermatophyta</taxon>
        <taxon>Magnoliopsida</taxon>
        <taxon>eudicotyledons</taxon>
        <taxon>Gunneridae</taxon>
        <taxon>Pentapetalae</taxon>
        <taxon>rosids</taxon>
        <taxon>fabids</taxon>
        <taxon>Fabales</taxon>
        <taxon>Fabaceae</taxon>
        <taxon>Papilionoideae</taxon>
        <taxon>50 kb inversion clade</taxon>
        <taxon>dalbergioids sensu lato</taxon>
        <taxon>Dalbergieae</taxon>
        <taxon>Pterocarpus clade</taxon>
        <taxon>Stylosanthes</taxon>
    </lineage>
</organism>
<feature type="coiled-coil region" evidence="1">
    <location>
        <begin position="193"/>
        <end position="248"/>
    </location>
</feature>
<dbReference type="PANTHER" id="PTHR33499">
    <property type="entry name" value="OS12G0282400 PROTEIN-RELATED"/>
    <property type="match status" value="1"/>
</dbReference>
<evidence type="ECO:0000256" key="1">
    <source>
        <dbReference type="SAM" id="Coils"/>
    </source>
</evidence>
<keyword evidence="1" id="KW-0175">Coiled coil</keyword>
<evidence type="ECO:0000313" key="2">
    <source>
        <dbReference type="EMBL" id="MED6197413.1"/>
    </source>
</evidence>
<evidence type="ECO:0008006" key="4">
    <source>
        <dbReference type="Google" id="ProtNLM"/>
    </source>
</evidence>
<dbReference type="Pfam" id="PF03004">
    <property type="entry name" value="Transposase_24"/>
    <property type="match status" value="1"/>
</dbReference>
<evidence type="ECO:0000313" key="3">
    <source>
        <dbReference type="Proteomes" id="UP001341840"/>
    </source>
</evidence>
<name>A0ABU6XKA7_9FABA</name>
<reference evidence="2 3" key="1">
    <citation type="journal article" date="2023" name="Plants (Basel)">
        <title>Bridging the Gap: Combining Genomics and Transcriptomics Approaches to Understand Stylosanthes scabra, an Orphan Legume from the Brazilian Caatinga.</title>
        <authorList>
            <person name="Ferreira-Neto J.R.C."/>
            <person name="da Silva M.D."/>
            <person name="Binneck E."/>
            <person name="de Melo N.F."/>
            <person name="da Silva R.H."/>
            <person name="de Melo A.L.T.M."/>
            <person name="Pandolfi V."/>
            <person name="Bustamante F.O."/>
            <person name="Brasileiro-Vidal A.C."/>
            <person name="Benko-Iseppon A.M."/>
        </authorList>
    </citation>
    <scope>NUCLEOTIDE SEQUENCE [LARGE SCALE GENOMIC DNA]</scope>
    <source>
        <tissue evidence="2">Leaves</tissue>
    </source>
</reference>
<dbReference type="Proteomes" id="UP001341840">
    <property type="component" value="Unassembled WGS sequence"/>
</dbReference>
<sequence length="298" mass="33827">MKRKQVKVQKKRRASADKKLDVLIPLDKNVPVGEGANDFITSLSVIVHQHALQVVASWKDVPEEAKTRILANALKISARNKENRAKQVINHCCGRKTFQAVSYENRDPLTGIEPNYQQLWQIAHIKKNGCWIDKGSEEVDDKVSTLVLEKLQDVDEDIDQTTIVNEAFVSIVGQKLGYCRGRGKGPKPVNKYGACIQEQLATQQREANEARRRTSELLTTLEGVQAQLMEEREKREEMEARFNERQKKMQETMGNQVQEAIRIALSQFHRVDDNINKSNTGERCSVVNVADQGTIFAF</sequence>
<dbReference type="PANTHER" id="PTHR33499:SF43">
    <property type="entry name" value="TRANSPOSASE, PTTA_EN_SPM, PLANT"/>
    <property type="match status" value="1"/>
</dbReference>
<comment type="caution">
    <text evidence="2">The sequence shown here is derived from an EMBL/GenBank/DDBJ whole genome shotgun (WGS) entry which is preliminary data.</text>
</comment>
<keyword evidence="3" id="KW-1185">Reference proteome</keyword>
<dbReference type="EMBL" id="JASCZI010211897">
    <property type="protein sequence ID" value="MED6197413.1"/>
    <property type="molecule type" value="Genomic_DNA"/>
</dbReference>
<accession>A0ABU6XKA7</accession>
<dbReference type="InterPro" id="IPR004252">
    <property type="entry name" value="Probable_transposase_24"/>
</dbReference>